<dbReference type="NCBIfam" id="TIGR04539">
    <property type="entry name" value="tRNA_cyclodipep"/>
    <property type="match status" value="1"/>
</dbReference>
<evidence type="ECO:0000313" key="5">
    <source>
        <dbReference type="EMBL" id="MBB5107381.1"/>
    </source>
</evidence>
<evidence type="ECO:0000256" key="1">
    <source>
        <dbReference type="ARBA" id="ARBA00006034"/>
    </source>
</evidence>
<dbReference type="InterPro" id="IPR038622">
    <property type="entry name" value="CDPS_sf"/>
</dbReference>
<evidence type="ECO:0000256" key="4">
    <source>
        <dbReference type="SAM" id="MobiDB-lite"/>
    </source>
</evidence>
<dbReference type="EMBL" id="JACHJD010000013">
    <property type="protein sequence ID" value="MBB5107381.1"/>
    <property type="molecule type" value="Genomic_DNA"/>
</dbReference>
<dbReference type="OrthoDB" id="2895472at2"/>
<evidence type="ECO:0000313" key="7">
    <source>
        <dbReference type="Proteomes" id="UP000326505"/>
    </source>
</evidence>
<keyword evidence="8" id="KW-1185">Reference proteome</keyword>
<evidence type="ECO:0000313" key="8">
    <source>
        <dbReference type="Proteomes" id="UP000549009"/>
    </source>
</evidence>
<dbReference type="Gene3D" id="3.40.50.11710">
    <property type="entry name" value="Cyclodipeptide synthase"/>
    <property type="match status" value="1"/>
</dbReference>
<dbReference type="Pfam" id="PF16715">
    <property type="entry name" value="CDPS"/>
    <property type="match status" value="1"/>
</dbReference>
<dbReference type="KEGG" id="sspb:CP982_02350"/>
<evidence type="ECO:0000256" key="3">
    <source>
        <dbReference type="ARBA" id="ARBA00030771"/>
    </source>
</evidence>
<evidence type="ECO:0000313" key="6">
    <source>
        <dbReference type="EMBL" id="QEV57693.1"/>
    </source>
</evidence>
<dbReference type="Proteomes" id="UP000326505">
    <property type="component" value="Chromosome"/>
</dbReference>
<dbReference type="EMBL" id="CP023690">
    <property type="protein sequence ID" value="QEV57693.1"/>
    <property type="molecule type" value="Genomic_DNA"/>
</dbReference>
<dbReference type="GO" id="GO:0016755">
    <property type="term" value="F:aminoacyltransferase activity"/>
    <property type="evidence" value="ECO:0007669"/>
    <property type="project" value="InterPro"/>
</dbReference>
<feature type="compositionally biased region" description="Low complexity" evidence="4">
    <location>
        <begin position="15"/>
        <end position="33"/>
    </location>
</feature>
<proteinExistence type="inferred from homology"/>
<gene>
    <name evidence="6" type="ORF">CP982_02350</name>
    <name evidence="5" type="ORF">FHS40_006498</name>
</gene>
<reference evidence="5 8" key="2">
    <citation type="submission" date="2020-08" db="EMBL/GenBank/DDBJ databases">
        <title>Genomic Encyclopedia of Type Strains, Phase III (KMG-III): the genomes of soil and plant-associated and newly described type strains.</title>
        <authorList>
            <person name="Whitman W."/>
        </authorList>
    </citation>
    <scope>NUCLEOTIDE SEQUENCE [LARGE SCALE GENOMIC DNA]</scope>
    <source>
        <strain evidence="5 8">CECT 3146</strain>
    </source>
</reference>
<feature type="region of interest" description="Disordered" evidence="4">
    <location>
        <begin position="1"/>
        <end position="33"/>
    </location>
</feature>
<accession>A0A5P2WY68</accession>
<sequence>MADRNALFGARGEFTESTESTEPSKPSEPTLPTDLTDLTGFTGFTGFTAEPLTANCRRLADLAQHACVGMSPFNSYFKRARVVELCRWVLPRFDRVHFHLPDVPSQYTLTATGIPADKARKRAHENGLKMRNRIRDGLLHTTGHEDAGPYLLDWEHLRTKEAFQRLHREAQRWFTADLAFRDMCLSASRSVLAHRMPAEPREAQVHEAVRYFLADIPLLIDTPQITGAQTSVYVYHRATPFVEALFEHRLPWSPSPNQGYVVLRPTDGGEG</sequence>
<keyword evidence="2 5" id="KW-0808">Transferase</keyword>
<dbReference type="InterPro" id="IPR030903">
    <property type="entry name" value="CDPS"/>
</dbReference>
<protein>
    <recommendedName>
        <fullName evidence="3">Cyclodipeptide synthase</fullName>
    </recommendedName>
</protein>
<keyword evidence="5" id="KW-0012">Acyltransferase</keyword>
<name>A0A5P2WY68_STRST</name>
<dbReference type="RefSeq" id="WP_150508896.1">
    <property type="nucleotide sequence ID" value="NZ_BMSQ01000013.1"/>
</dbReference>
<reference evidence="6 7" key="1">
    <citation type="submission" date="2017-09" db="EMBL/GenBank/DDBJ databases">
        <authorList>
            <person name="Lee N."/>
            <person name="Cho B.-K."/>
        </authorList>
    </citation>
    <scope>NUCLEOTIDE SEQUENCE [LARGE SCALE GENOMIC DNA]</scope>
    <source>
        <strain evidence="6 7">ATCC 27465</strain>
    </source>
</reference>
<dbReference type="Proteomes" id="UP000549009">
    <property type="component" value="Unassembled WGS sequence"/>
</dbReference>
<organism evidence="6 7">
    <name type="scientific">Streptomyces spectabilis</name>
    <dbReference type="NCBI Taxonomy" id="68270"/>
    <lineage>
        <taxon>Bacteria</taxon>
        <taxon>Bacillati</taxon>
        <taxon>Actinomycetota</taxon>
        <taxon>Actinomycetes</taxon>
        <taxon>Kitasatosporales</taxon>
        <taxon>Streptomycetaceae</taxon>
        <taxon>Streptomyces</taxon>
    </lineage>
</organism>
<comment type="similarity">
    <text evidence="1">Belongs to the CDPS family.</text>
</comment>
<evidence type="ECO:0000256" key="2">
    <source>
        <dbReference type="ARBA" id="ARBA00022679"/>
    </source>
</evidence>
<dbReference type="AlphaFoldDB" id="A0A5P2WY68"/>